<dbReference type="InterPro" id="IPR051012">
    <property type="entry name" value="CellSynth/LPSAsmb/PSIAsmb"/>
</dbReference>
<dbReference type="Proteomes" id="UP000188603">
    <property type="component" value="Chromosome"/>
</dbReference>
<dbReference type="PANTHER" id="PTHR45586:SF1">
    <property type="entry name" value="LIPOPOLYSACCHARIDE ASSEMBLY PROTEIN B"/>
    <property type="match status" value="1"/>
</dbReference>
<dbReference type="SMART" id="SM00028">
    <property type="entry name" value="TPR"/>
    <property type="match status" value="5"/>
</dbReference>
<evidence type="ECO:0000313" key="4">
    <source>
        <dbReference type="EMBL" id="AQS57050.1"/>
    </source>
</evidence>
<dbReference type="PANTHER" id="PTHR45586">
    <property type="entry name" value="TPR REPEAT-CONTAINING PROTEIN PA4667"/>
    <property type="match status" value="1"/>
</dbReference>
<accession>A0A1U9KAI4</accession>
<evidence type="ECO:0000256" key="1">
    <source>
        <dbReference type="ARBA" id="ARBA00022737"/>
    </source>
</evidence>
<keyword evidence="1" id="KW-0677">Repeat</keyword>
<evidence type="ECO:0000256" key="2">
    <source>
        <dbReference type="ARBA" id="ARBA00022803"/>
    </source>
</evidence>
<proteinExistence type="predicted"/>
<dbReference type="Pfam" id="PF14559">
    <property type="entry name" value="TPR_19"/>
    <property type="match status" value="1"/>
</dbReference>
<gene>
    <name evidence="4" type="ORF">B0W44_16135</name>
</gene>
<organism evidence="4 5">
    <name type="scientific">Novibacillus thermophilus</name>
    <dbReference type="NCBI Taxonomy" id="1471761"/>
    <lineage>
        <taxon>Bacteria</taxon>
        <taxon>Bacillati</taxon>
        <taxon>Bacillota</taxon>
        <taxon>Bacilli</taxon>
        <taxon>Bacillales</taxon>
        <taxon>Thermoactinomycetaceae</taxon>
        <taxon>Novibacillus</taxon>
    </lineage>
</organism>
<dbReference type="KEGG" id="ntr:B0W44_16135"/>
<sequence length="574" mass="66685">MPEHVNNVISLSMDANFFFERAIQSLEKNHYEKALKYFRLAVEKEPNNPVNYCNLAGVLSEMGRFEESNEVLRHVTEKVAPDLAECYFYMANNAANMERFEEAEQYILRYLQADPEGEFAEEADEMLHMLAVELGRRPLTVEDVPYAEWQEELDRAQMLLENGQFSAARRLLSELVHQYPDCLPARNHLALAYYYCGQIDQALETVYELLEEHPGDFHALCNLAVFFFRLGETEKLGHLLAGLKKCFPLQREHVLKLGTTLGTLGEHEAAYNTFQRLLRWEPGADAALLHHAATAAFNTGRLDEAERLWKQAERIDGESGVPTFYLNQLSEWRENPPVIGYHYRLPFGEQFRQLEREPSLIPDQLRHDPVIRAAFFWALVHGDRETKLQVIQAIGYIGDEDAERALRDFLLRKDEDDDLKRVALFVLRQMKAKGPFTVWLNRRKLSVNTADLREELPVWRRPWQLVLDKVLTSMKGDYDIIQQYDVQSLWFEFLRKSYPNVPSIRKAEGWAAALEYFVAKMYGMAVTQHEVARKYSVSPGTIGRHVREIETVCGVIRRMNEGVWLPFFRTDEKD</sequence>
<dbReference type="AlphaFoldDB" id="A0A1U9KAI4"/>
<dbReference type="EMBL" id="CP019699">
    <property type="protein sequence ID" value="AQS57050.1"/>
    <property type="molecule type" value="Genomic_DNA"/>
</dbReference>
<dbReference type="Gene3D" id="1.25.10.10">
    <property type="entry name" value="Leucine-rich Repeat Variant"/>
    <property type="match status" value="1"/>
</dbReference>
<evidence type="ECO:0000313" key="5">
    <source>
        <dbReference type="Proteomes" id="UP000188603"/>
    </source>
</evidence>
<dbReference type="InterPro" id="IPR036915">
    <property type="entry name" value="Cyclin-like_sf"/>
</dbReference>
<name>A0A1U9KAI4_9BACL</name>
<dbReference type="InterPro" id="IPR011989">
    <property type="entry name" value="ARM-like"/>
</dbReference>
<feature type="repeat" description="TPR" evidence="3">
    <location>
        <begin position="15"/>
        <end position="48"/>
    </location>
</feature>
<dbReference type="OrthoDB" id="600613at2"/>
<keyword evidence="2 3" id="KW-0802">TPR repeat</keyword>
<dbReference type="PROSITE" id="PS50005">
    <property type="entry name" value="TPR"/>
    <property type="match status" value="1"/>
</dbReference>
<dbReference type="InterPro" id="IPR011990">
    <property type="entry name" value="TPR-like_helical_dom_sf"/>
</dbReference>
<dbReference type="Gene3D" id="1.25.40.10">
    <property type="entry name" value="Tetratricopeptide repeat domain"/>
    <property type="match status" value="2"/>
</dbReference>
<dbReference type="STRING" id="1471761.B0W44_16135"/>
<keyword evidence="5" id="KW-1185">Reference proteome</keyword>
<protein>
    <submittedName>
        <fullName evidence="4">DDE transposase family protein</fullName>
    </submittedName>
</protein>
<evidence type="ECO:0000256" key="3">
    <source>
        <dbReference type="PROSITE-ProRule" id="PRU00339"/>
    </source>
</evidence>
<dbReference type="RefSeq" id="WP_077720899.1">
    <property type="nucleotide sequence ID" value="NZ_CP019699.1"/>
</dbReference>
<dbReference type="SUPFAM" id="SSF48452">
    <property type="entry name" value="TPR-like"/>
    <property type="match status" value="2"/>
</dbReference>
<dbReference type="SUPFAM" id="SSF47954">
    <property type="entry name" value="Cyclin-like"/>
    <property type="match status" value="1"/>
</dbReference>
<reference evidence="4 5" key="1">
    <citation type="journal article" date="2015" name="Int. J. Syst. Evol. Microbiol.">
        <title>Novibacillus thermophilus gen. nov., sp. nov., a Gram-staining-negative and moderately thermophilic member of the family Thermoactinomycetaceae.</title>
        <authorList>
            <person name="Yang G."/>
            <person name="Chen J."/>
            <person name="Zhou S."/>
        </authorList>
    </citation>
    <scope>NUCLEOTIDE SEQUENCE [LARGE SCALE GENOMIC DNA]</scope>
    <source>
        <strain evidence="4 5">SG-1</strain>
    </source>
</reference>
<dbReference type="InterPro" id="IPR019734">
    <property type="entry name" value="TPR_rpt"/>
</dbReference>